<keyword evidence="3" id="KW-1185">Reference proteome</keyword>
<dbReference type="Proteomes" id="UP000319894">
    <property type="component" value="Unassembled WGS sequence"/>
</dbReference>
<sequence length="260" mass="29487">MATTPEECIDALWEAAERLDESPTKAQYESLGLQPASGTIIRQIGGWNDAKRAAGLETAPSTGERVGPKPDDVDVTDREWTSMSVDQRWHYRNPERNLQRTLDRRARLRAWVNERKAQRGCRDCGEDDPACLDLHHQAPDEKERAVGELITHGYGRDRLREELTACAVLCANCHRREHHDVATEGLRGWVHTHKTTRGCARCDEDAPVALDCHHEGEKQETVAELLADGRPYEAVRAEVARCTILCANCHRREHFVEPDW</sequence>
<organism evidence="2 3">
    <name type="scientific">Haloglomus irregulare</name>
    <dbReference type="NCBI Taxonomy" id="2234134"/>
    <lineage>
        <taxon>Archaea</taxon>
        <taxon>Methanobacteriati</taxon>
        <taxon>Methanobacteriota</taxon>
        <taxon>Stenosarchaea group</taxon>
        <taxon>Halobacteria</taxon>
        <taxon>Halobacteriales</taxon>
        <taxon>Natronomonadaceae</taxon>
        <taxon>Haloglomus</taxon>
    </lineage>
</organism>
<dbReference type="Pfam" id="PF18780">
    <property type="entry name" value="HNH_repeat"/>
    <property type="match status" value="1"/>
</dbReference>
<dbReference type="InterPro" id="IPR036280">
    <property type="entry name" value="Multihaem_cyt_sf"/>
</dbReference>
<comment type="caution">
    <text evidence="2">The sequence shown here is derived from an EMBL/GenBank/DDBJ whole genome shotgun (WGS) entry which is preliminary data.</text>
</comment>
<dbReference type="InterPro" id="IPR041025">
    <property type="entry name" value="HNH_repeat"/>
</dbReference>
<protein>
    <recommendedName>
        <fullName evidence="4">HNH endonuclease</fullName>
    </recommendedName>
</protein>
<evidence type="ECO:0000313" key="2">
    <source>
        <dbReference type="EMBL" id="TSD09292.1"/>
    </source>
</evidence>
<reference evidence="2 3" key="1">
    <citation type="submission" date="2018-06" db="EMBL/GenBank/DDBJ databases">
        <title>Natronomonas sp. F16-60 a new haloarchaeon isolated from a solar saltern of Isla Cristina, Huelva, Spain.</title>
        <authorList>
            <person name="Duran-Viseras A."/>
            <person name="Sanchez-Porro C."/>
            <person name="Ventosa A."/>
        </authorList>
    </citation>
    <scope>NUCLEOTIDE SEQUENCE [LARGE SCALE GENOMIC DNA]</scope>
    <source>
        <strain evidence="2 3">F16-60</strain>
    </source>
</reference>
<evidence type="ECO:0008006" key="4">
    <source>
        <dbReference type="Google" id="ProtNLM"/>
    </source>
</evidence>
<name>A0A554MVZ4_9EURY</name>
<dbReference type="InParanoid" id="A0A554MVZ4"/>
<evidence type="ECO:0000256" key="1">
    <source>
        <dbReference type="SAM" id="MobiDB-lite"/>
    </source>
</evidence>
<evidence type="ECO:0000313" key="3">
    <source>
        <dbReference type="Proteomes" id="UP000319894"/>
    </source>
</evidence>
<accession>A0A554MVZ4</accession>
<dbReference type="EMBL" id="QMDX01000014">
    <property type="protein sequence ID" value="TSD09292.1"/>
    <property type="molecule type" value="Genomic_DNA"/>
</dbReference>
<proteinExistence type="predicted"/>
<dbReference type="SUPFAM" id="SSF48695">
    <property type="entry name" value="Multiheme cytochromes"/>
    <property type="match status" value="1"/>
</dbReference>
<feature type="region of interest" description="Disordered" evidence="1">
    <location>
        <begin position="56"/>
        <end position="76"/>
    </location>
</feature>
<dbReference type="OrthoDB" id="307841at2157"/>
<dbReference type="AlphaFoldDB" id="A0A554MVZ4"/>
<feature type="compositionally biased region" description="Basic and acidic residues" evidence="1">
    <location>
        <begin position="66"/>
        <end position="76"/>
    </location>
</feature>
<gene>
    <name evidence="2" type="ORF">DP107_16230</name>
</gene>